<reference evidence="3" key="1">
    <citation type="submission" date="2015-12" db="EMBL/GenBank/DDBJ databases">
        <title>Update maize B73 reference genome by single molecule sequencing technologies.</title>
        <authorList>
            <consortium name="Maize Genome Sequencing Project"/>
            <person name="Ware D."/>
        </authorList>
    </citation>
    <scope>NUCLEOTIDE SEQUENCE [LARGE SCALE GENOMIC DNA]</scope>
    <source>
        <strain evidence="3">cv. B73</strain>
    </source>
</reference>
<dbReference type="EMBL" id="NCVQ01000001">
    <property type="protein sequence ID" value="PWZ56020.1"/>
    <property type="molecule type" value="Genomic_DNA"/>
</dbReference>
<reference evidence="2" key="4">
    <citation type="submission" date="2021-05" db="UniProtKB">
        <authorList>
            <consortium name="EnsemblPlants"/>
        </authorList>
    </citation>
    <scope>IDENTIFICATION</scope>
    <source>
        <strain evidence="2">cv. B73</strain>
    </source>
</reference>
<reference evidence="1" key="2">
    <citation type="journal article" date="2018" name="Nat. Genet.">
        <title>Extensive intraspecific gene order and gene structural variations between Mo17 and other maize genomes.</title>
        <authorList>
            <person name="Sun S."/>
            <person name="Zhou Y."/>
            <person name="Chen J."/>
            <person name="Shi J."/>
            <person name="Zhao H."/>
            <person name="Zhao H."/>
            <person name="Song W."/>
            <person name="Zhang M."/>
            <person name="Cui Y."/>
            <person name="Dong X."/>
            <person name="Liu H."/>
            <person name="Ma X."/>
            <person name="Jiao Y."/>
            <person name="Wang B."/>
            <person name="Wei X."/>
            <person name="Stein J.C."/>
            <person name="Glaubitz J.C."/>
            <person name="Lu F."/>
            <person name="Yu G."/>
            <person name="Liang C."/>
            <person name="Fengler K."/>
            <person name="Li B."/>
            <person name="Rafalski A."/>
            <person name="Schnable P.S."/>
            <person name="Ware D.H."/>
            <person name="Buckler E.S."/>
            <person name="Lai J."/>
        </authorList>
    </citation>
    <scope>NUCLEOTIDE SEQUENCE [LARGE SCALE GENOMIC DNA]</scope>
    <source>
        <tissue evidence="1">Seedling</tissue>
    </source>
</reference>
<dbReference type="EnsemblPlants" id="Zm00001eb018060_T001">
    <property type="protein sequence ID" value="Zm00001eb018060_P001"/>
    <property type="gene ID" value="Zm00001eb018060"/>
</dbReference>
<gene>
    <name evidence="1" type="ORF">Zm00014a_025426</name>
</gene>
<dbReference type="PANTHER" id="PTHR45927">
    <property type="entry name" value="LYSM-DOMAIN RECEPTOR-LIKE KINASE-RELATED"/>
    <property type="match status" value="1"/>
</dbReference>
<protein>
    <submittedName>
        <fullName evidence="1 2">Uncharacterized protein</fullName>
    </submittedName>
</protein>
<evidence type="ECO:0000313" key="3">
    <source>
        <dbReference type="Proteomes" id="UP000007305"/>
    </source>
</evidence>
<dbReference type="InterPro" id="IPR052611">
    <property type="entry name" value="Plant_RLK_LysM"/>
</dbReference>
<accession>A0A804LKW4</accession>
<keyword evidence="3" id="KW-1185">Reference proteome</keyword>
<name>A0A317YBL6_MAIZE</name>
<evidence type="ECO:0000313" key="1">
    <source>
        <dbReference type="EMBL" id="PWZ56020.1"/>
    </source>
</evidence>
<dbReference type="Proteomes" id="UP000251960">
    <property type="component" value="Chromosome 1"/>
</dbReference>
<sequence>MATAAPVSIEGFNCTANRTYPCQAYALYRAGFAGVPLDLAAIGDLFVVSRFMVAHANNLSTTAALANGQPLFVPLPLLVPQLVRGDAVPDRLGGHLLDRLHYQAAEPHAVLGRGARELHAGAHRPRVGTMVTFPVFCQCPAAADNATTLVTYVMQPGDTYVSVAAVFSVAYPQ</sequence>
<dbReference type="AlphaFoldDB" id="A0A317YBL6"/>
<dbReference type="PANTHER" id="PTHR45927:SF15">
    <property type="entry name" value="SERINE_THREONINE RECEPTOR-LIKE KINASE NFP"/>
    <property type="match status" value="1"/>
</dbReference>
<evidence type="ECO:0000313" key="2">
    <source>
        <dbReference type="EnsemblPlants" id="Zm00001eb018060_P001"/>
    </source>
</evidence>
<accession>A0A317YBL6</accession>
<organism evidence="1">
    <name type="scientific">Zea mays</name>
    <name type="common">Maize</name>
    <dbReference type="NCBI Taxonomy" id="4577"/>
    <lineage>
        <taxon>Eukaryota</taxon>
        <taxon>Viridiplantae</taxon>
        <taxon>Streptophyta</taxon>
        <taxon>Embryophyta</taxon>
        <taxon>Tracheophyta</taxon>
        <taxon>Spermatophyta</taxon>
        <taxon>Magnoliopsida</taxon>
        <taxon>Liliopsida</taxon>
        <taxon>Poales</taxon>
        <taxon>Poaceae</taxon>
        <taxon>PACMAD clade</taxon>
        <taxon>Panicoideae</taxon>
        <taxon>Andropogonodae</taxon>
        <taxon>Andropogoneae</taxon>
        <taxon>Tripsacinae</taxon>
        <taxon>Zea</taxon>
    </lineage>
</organism>
<reference evidence="2" key="3">
    <citation type="submission" date="2019-07" db="EMBL/GenBank/DDBJ databases">
        <authorList>
            <person name="Seetharam A."/>
            <person name="Woodhouse M."/>
            <person name="Cannon E."/>
        </authorList>
    </citation>
    <scope>NUCLEOTIDE SEQUENCE [LARGE SCALE GENOMIC DNA]</scope>
    <source>
        <strain evidence="2">cv. B73</strain>
    </source>
</reference>
<dbReference type="Gramene" id="Zm00001eb018060_T001">
    <property type="protein sequence ID" value="Zm00001eb018060_P001"/>
    <property type="gene ID" value="Zm00001eb018060"/>
</dbReference>
<dbReference type="Proteomes" id="UP000007305">
    <property type="component" value="Chromosome 1"/>
</dbReference>
<proteinExistence type="predicted"/>